<evidence type="ECO:0000313" key="9">
    <source>
        <dbReference type="EMBL" id="OBQ57648.1"/>
    </source>
</evidence>
<dbReference type="Proteomes" id="UP000091979">
    <property type="component" value="Unassembled WGS sequence"/>
</dbReference>
<comment type="similarity">
    <text evidence="3 7">Belongs to the NAD(P)-dependent epimerase/dehydratase family. dTDP-glucose dehydratase subfamily.</text>
</comment>
<evidence type="ECO:0000256" key="1">
    <source>
        <dbReference type="ARBA" id="ARBA00001539"/>
    </source>
</evidence>
<evidence type="ECO:0000256" key="4">
    <source>
        <dbReference type="ARBA" id="ARBA00011990"/>
    </source>
</evidence>
<dbReference type="InterPro" id="IPR005888">
    <property type="entry name" value="dTDP_Gluc_deHydtase"/>
</dbReference>
<keyword evidence="9" id="KW-0946">Virion</keyword>
<dbReference type="PATRIC" id="fig|1560234.3.peg.216"/>
<keyword evidence="10" id="KW-1185">Reference proteome</keyword>
<dbReference type="NCBIfam" id="TIGR01181">
    <property type="entry name" value="dTDP_gluc_dehyt"/>
    <property type="match status" value="1"/>
</dbReference>
<comment type="caution">
    <text evidence="9">The sequence shown here is derived from an EMBL/GenBank/DDBJ whole genome shotgun (WGS) entry which is preliminary data.</text>
</comment>
<evidence type="ECO:0000256" key="3">
    <source>
        <dbReference type="ARBA" id="ARBA00008178"/>
    </source>
</evidence>
<dbReference type="InterPro" id="IPR016040">
    <property type="entry name" value="NAD(P)-bd_dom"/>
</dbReference>
<dbReference type="GO" id="GO:0008460">
    <property type="term" value="F:dTDP-glucose 4,6-dehydratase activity"/>
    <property type="evidence" value="ECO:0007669"/>
    <property type="project" value="UniProtKB-EC"/>
</dbReference>
<dbReference type="FunFam" id="3.40.50.720:FF:000304">
    <property type="entry name" value="UDP-glucose 4,6-dehydratase"/>
    <property type="match status" value="1"/>
</dbReference>
<dbReference type="PANTHER" id="PTHR43000">
    <property type="entry name" value="DTDP-D-GLUCOSE 4,6-DEHYDRATASE-RELATED"/>
    <property type="match status" value="1"/>
</dbReference>
<dbReference type="GO" id="GO:0009225">
    <property type="term" value="P:nucleotide-sugar metabolic process"/>
    <property type="evidence" value="ECO:0007669"/>
    <property type="project" value="InterPro"/>
</dbReference>
<dbReference type="Gene3D" id="3.90.25.10">
    <property type="entry name" value="UDP-galactose 4-epimerase, domain 1"/>
    <property type="match status" value="1"/>
</dbReference>
<dbReference type="Pfam" id="PF16363">
    <property type="entry name" value="GDP_Man_Dehyd"/>
    <property type="match status" value="1"/>
</dbReference>
<accession>A0A1B7XQ52</accession>
<dbReference type="RefSeq" id="WP_066851663.1">
    <property type="nucleotide sequence ID" value="NZ_JXMS01000001.1"/>
</dbReference>
<evidence type="ECO:0000256" key="7">
    <source>
        <dbReference type="RuleBase" id="RU004473"/>
    </source>
</evidence>
<evidence type="ECO:0000313" key="10">
    <source>
        <dbReference type="Proteomes" id="UP000091979"/>
    </source>
</evidence>
<dbReference type="OrthoDB" id="9803010at2"/>
<sequence length="340" mass="38431">MNLLVTGGCGFIGSNYIHYIFNTFNDITVINIDKLTYAGNLLNLQSIEKEYGGSRYFFEHADIANADAVATIFEKYDIDAVVNFAAESHVDRSINDPSPFITTNVMGTQVLLTAARNANIERFVHVSTDEVYGDLSLDDPAFTEETPLHPSSPYSASKASADMLAYAFYRTYGYNVSITRCSNNYGPYQFPEKLIPLMFTLASEDKPLPVYGTGMNIRDWIHVSDHCKGVHLTLMKGKAGKAYNFGGNAERTNLDVIRTILADLGKSEDLITFVKDRPGHDRRYAMNYSLAQKELGYEPEYSFERGIQETLDWYRDNTEWLQNVQSGAYLDFIKKWYGDK</sequence>
<dbReference type="SUPFAM" id="SSF51735">
    <property type="entry name" value="NAD(P)-binding Rossmann-fold domains"/>
    <property type="match status" value="1"/>
</dbReference>
<comment type="cofactor">
    <cofactor evidence="2 7">
        <name>NAD(+)</name>
        <dbReference type="ChEBI" id="CHEBI:57540"/>
    </cofactor>
</comment>
<proteinExistence type="inferred from homology"/>
<dbReference type="Gene3D" id="3.40.50.720">
    <property type="entry name" value="NAD(P)-binding Rossmann-like Domain"/>
    <property type="match status" value="1"/>
</dbReference>
<keyword evidence="5" id="KW-0520">NAD</keyword>
<dbReference type="STRING" id="1560234.SP90_01010"/>
<dbReference type="CDD" id="cd05246">
    <property type="entry name" value="dTDP_GD_SDR_e"/>
    <property type="match status" value="1"/>
</dbReference>
<dbReference type="AlphaFoldDB" id="A0A1B7XQ52"/>
<evidence type="ECO:0000256" key="5">
    <source>
        <dbReference type="ARBA" id="ARBA00023027"/>
    </source>
</evidence>
<organism evidence="9 10">
    <name type="scientific">Halodesulfovibrio spirochaetisodalis</name>
    <dbReference type="NCBI Taxonomy" id="1560234"/>
    <lineage>
        <taxon>Bacteria</taxon>
        <taxon>Pseudomonadati</taxon>
        <taxon>Thermodesulfobacteriota</taxon>
        <taxon>Desulfovibrionia</taxon>
        <taxon>Desulfovibrionales</taxon>
        <taxon>Desulfovibrionaceae</taxon>
        <taxon>Halodesulfovibrio</taxon>
    </lineage>
</organism>
<feature type="domain" description="NAD(P)-binding" evidence="8">
    <location>
        <begin position="4"/>
        <end position="310"/>
    </location>
</feature>
<protein>
    <recommendedName>
        <fullName evidence="4 7">dTDP-glucose 4,6-dehydratase</fullName>
        <ecNumber evidence="4 7">4.2.1.46</ecNumber>
    </recommendedName>
</protein>
<evidence type="ECO:0000256" key="2">
    <source>
        <dbReference type="ARBA" id="ARBA00001911"/>
    </source>
</evidence>
<reference evidence="9 10" key="1">
    <citation type="submission" date="2015-01" db="EMBL/GenBank/DDBJ databases">
        <title>Desulfovibrio sp. JC271 draft genome sequence.</title>
        <authorList>
            <person name="Shivani Y."/>
            <person name="Subhash Y."/>
            <person name="Sasikala C."/>
            <person name="Ramana C.V."/>
        </authorList>
    </citation>
    <scope>NUCLEOTIDE SEQUENCE [LARGE SCALE GENOMIC DNA]</scope>
    <source>
        <strain evidence="9 10">JC271</strain>
    </source>
</reference>
<dbReference type="InterPro" id="IPR036291">
    <property type="entry name" value="NAD(P)-bd_dom_sf"/>
</dbReference>
<name>A0A1B7XQ52_9BACT</name>
<evidence type="ECO:0000259" key="8">
    <source>
        <dbReference type="Pfam" id="PF16363"/>
    </source>
</evidence>
<evidence type="ECO:0000256" key="6">
    <source>
        <dbReference type="ARBA" id="ARBA00023239"/>
    </source>
</evidence>
<dbReference type="EMBL" id="JXMS01000001">
    <property type="protein sequence ID" value="OBQ57648.1"/>
    <property type="molecule type" value="Genomic_DNA"/>
</dbReference>
<keyword evidence="9" id="KW-0167">Capsid protein</keyword>
<gene>
    <name evidence="9" type="ORF">SP90_01010</name>
</gene>
<dbReference type="EC" id="4.2.1.46" evidence="4 7"/>
<keyword evidence="6 7" id="KW-0456">Lyase</keyword>
<comment type="catalytic activity">
    <reaction evidence="1 7">
        <text>dTDP-alpha-D-glucose = dTDP-4-dehydro-6-deoxy-alpha-D-glucose + H2O</text>
        <dbReference type="Rhea" id="RHEA:17221"/>
        <dbReference type="ChEBI" id="CHEBI:15377"/>
        <dbReference type="ChEBI" id="CHEBI:57477"/>
        <dbReference type="ChEBI" id="CHEBI:57649"/>
        <dbReference type="EC" id="4.2.1.46"/>
    </reaction>
</comment>